<gene>
    <name evidence="2" type="ORF">SAMN05661099_3299</name>
</gene>
<evidence type="ECO:0000313" key="3">
    <source>
        <dbReference type="Proteomes" id="UP000189981"/>
    </source>
</evidence>
<protein>
    <submittedName>
        <fullName evidence="2">Uncharacterized protein</fullName>
    </submittedName>
</protein>
<organism evidence="2 3">
    <name type="scientific">Daejeonella lutea</name>
    <dbReference type="NCBI Taxonomy" id="572036"/>
    <lineage>
        <taxon>Bacteria</taxon>
        <taxon>Pseudomonadati</taxon>
        <taxon>Bacteroidota</taxon>
        <taxon>Sphingobacteriia</taxon>
        <taxon>Sphingobacteriales</taxon>
        <taxon>Sphingobacteriaceae</taxon>
        <taxon>Daejeonella</taxon>
    </lineage>
</organism>
<keyword evidence="1" id="KW-0812">Transmembrane</keyword>
<keyword evidence="1" id="KW-1133">Transmembrane helix</keyword>
<proteinExistence type="predicted"/>
<keyword evidence="1" id="KW-0472">Membrane</keyword>
<evidence type="ECO:0000256" key="1">
    <source>
        <dbReference type="SAM" id="Phobius"/>
    </source>
</evidence>
<feature type="transmembrane region" description="Helical" evidence="1">
    <location>
        <begin position="7"/>
        <end position="25"/>
    </location>
</feature>
<dbReference type="EMBL" id="FUYR01000005">
    <property type="protein sequence ID" value="SKB89005.1"/>
    <property type="molecule type" value="Genomic_DNA"/>
</dbReference>
<accession>A0A1T5EYJ5</accession>
<name>A0A1T5EYJ5_9SPHI</name>
<reference evidence="3" key="1">
    <citation type="submission" date="2017-02" db="EMBL/GenBank/DDBJ databases">
        <authorList>
            <person name="Varghese N."/>
            <person name="Submissions S."/>
        </authorList>
    </citation>
    <scope>NUCLEOTIDE SEQUENCE [LARGE SCALE GENOMIC DNA]</scope>
    <source>
        <strain evidence="3">DSM 22385</strain>
    </source>
</reference>
<keyword evidence="3" id="KW-1185">Reference proteome</keyword>
<feature type="transmembrane region" description="Helical" evidence="1">
    <location>
        <begin position="31"/>
        <end position="53"/>
    </location>
</feature>
<dbReference type="STRING" id="572036.SAMN05661099_3299"/>
<evidence type="ECO:0000313" key="2">
    <source>
        <dbReference type="EMBL" id="SKB89005.1"/>
    </source>
</evidence>
<dbReference type="Proteomes" id="UP000189981">
    <property type="component" value="Unassembled WGS sequence"/>
</dbReference>
<dbReference type="AlphaFoldDB" id="A0A1T5EYJ5"/>
<feature type="transmembrane region" description="Helical" evidence="1">
    <location>
        <begin position="65"/>
        <end position="85"/>
    </location>
</feature>
<sequence>MRLRLTPLNIFSSILLVSMTYLLLFPDENGWRFLGLVPLAGLLLVSLISDLLFRRLIVDLKRIWLFELLFLIFVAVLIVLIKTQFS</sequence>